<dbReference type="InterPro" id="IPR002656">
    <property type="entry name" value="Acyl_transf_3_dom"/>
</dbReference>
<organism evidence="4 5">
    <name type="scientific">Nocardioides yefusunii</name>
    <dbReference type="NCBI Taxonomy" id="2500546"/>
    <lineage>
        <taxon>Bacteria</taxon>
        <taxon>Bacillati</taxon>
        <taxon>Actinomycetota</taxon>
        <taxon>Actinomycetes</taxon>
        <taxon>Propionibacteriales</taxon>
        <taxon>Nocardioidaceae</taxon>
        <taxon>Nocardioides</taxon>
    </lineage>
</organism>
<dbReference type="EMBL" id="JBHSQI010000006">
    <property type="protein sequence ID" value="MFC6154487.1"/>
    <property type="molecule type" value="Genomic_DNA"/>
</dbReference>
<dbReference type="InterPro" id="IPR050879">
    <property type="entry name" value="Acyltransferase_3"/>
</dbReference>
<dbReference type="Proteomes" id="UP001596098">
    <property type="component" value="Unassembled WGS sequence"/>
</dbReference>
<dbReference type="InterPro" id="IPR043968">
    <property type="entry name" value="SGNH"/>
</dbReference>
<accession>A0ABW1R059</accession>
<name>A0ABW1R059_9ACTN</name>
<dbReference type="SUPFAM" id="SSF52266">
    <property type="entry name" value="SGNH hydrolase"/>
    <property type="match status" value="1"/>
</dbReference>
<feature type="transmembrane region" description="Helical" evidence="1">
    <location>
        <begin position="376"/>
        <end position="397"/>
    </location>
</feature>
<comment type="caution">
    <text evidence="4">The sequence shown here is derived from an EMBL/GenBank/DDBJ whole genome shotgun (WGS) entry which is preliminary data.</text>
</comment>
<dbReference type="Pfam" id="PF01757">
    <property type="entry name" value="Acyl_transf_3"/>
    <property type="match status" value="1"/>
</dbReference>
<feature type="domain" description="SGNH" evidence="3">
    <location>
        <begin position="477"/>
        <end position="700"/>
    </location>
</feature>
<gene>
    <name evidence="4" type="ORF">ACFPWU_12530</name>
</gene>
<dbReference type="EC" id="2.3.1.-" evidence="4"/>
<evidence type="ECO:0000259" key="3">
    <source>
        <dbReference type="Pfam" id="PF19040"/>
    </source>
</evidence>
<feature type="transmembrane region" description="Helical" evidence="1">
    <location>
        <begin position="248"/>
        <end position="264"/>
    </location>
</feature>
<feature type="transmembrane region" description="Helical" evidence="1">
    <location>
        <begin position="226"/>
        <end position="241"/>
    </location>
</feature>
<feature type="transmembrane region" description="Helical" evidence="1">
    <location>
        <begin position="188"/>
        <end position="206"/>
    </location>
</feature>
<dbReference type="PANTHER" id="PTHR23028">
    <property type="entry name" value="ACETYLTRANSFERASE"/>
    <property type="match status" value="1"/>
</dbReference>
<feature type="transmembrane region" description="Helical" evidence="1">
    <location>
        <begin position="21"/>
        <end position="38"/>
    </location>
</feature>
<keyword evidence="5" id="KW-1185">Reference proteome</keyword>
<evidence type="ECO:0000256" key="1">
    <source>
        <dbReference type="SAM" id="Phobius"/>
    </source>
</evidence>
<evidence type="ECO:0000313" key="4">
    <source>
        <dbReference type="EMBL" id="MFC6154487.1"/>
    </source>
</evidence>
<keyword evidence="1" id="KW-1133">Transmembrane helix</keyword>
<dbReference type="PANTHER" id="PTHR23028:SF53">
    <property type="entry name" value="ACYL_TRANSF_3 DOMAIN-CONTAINING PROTEIN"/>
    <property type="match status" value="1"/>
</dbReference>
<protein>
    <submittedName>
        <fullName evidence="4">Acyltransferase family protein</fullName>
        <ecNumber evidence="4">2.3.1.-</ecNumber>
    </submittedName>
</protein>
<sequence>MAGERTTDERPATGFRLRRDVQGLRALAVGIVVVNHLFGDVLPGGFVGVDVFLVVSGYLITALMLREVDRTGTLSLRSFYARRARRILPAATLVLVLTALASVFVLPLLRARAVLEDAFWSTLFLGNVRMAQVGSDYFAEDSPASPLRHYWSLAVEEQFYLVWPLVLLACVVWAARRQSSVAVRMRRVAVGLLGVAVLASVTWSWWATEHSPTTAYYSTFTRTHELAIGALLAFVPVTLGLTRRARELLVWAGLTAIAVSAFLFDSSTSFPGVWALVPTLGAVAVLLAGVEREDASGSRLLGVAPAVRLGDWSYSLYLWHWPVILLVAASLDEEHWTLPVKTTVLVACLLISWASYEWVENPFRRARPFRSVRGGLVVYPVSVALALAVVVGSGAVVDHRLAKPGGGAPVTLADRPAVTEGTVVEDDVDRVAALVQATVLEAGEGRGITGTLTPSLVNLESSVADLGECDYVQGMRRLCPAGDVDSDRDVVVLGDSLARAMSPGVVRMGRDHGLRVHVLGYAGCPATTLVQPARGSSRPWEACEDFKAWARSVIADLRPEIVLVATSANRVLDPKTGAVVKESDPRYLSLAKTGWRDLVTDLRRDAQRVAVFANTPRLPERPADCLTDGSPTLADCTFTPDEKVASQAATLMAAGREAGAQVVDAAQWFCFGGRCPMVVGEYVTLRDTHHMTPQYAEQIAVPLARELGLASSARAAG</sequence>
<keyword evidence="1" id="KW-0812">Transmembrane</keyword>
<proteinExistence type="predicted"/>
<dbReference type="RefSeq" id="WP_164878718.1">
    <property type="nucleotide sequence ID" value="NZ_CP034929.1"/>
</dbReference>
<feature type="transmembrane region" description="Helical" evidence="1">
    <location>
        <begin position="44"/>
        <end position="66"/>
    </location>
</feature>
<evidence type="ECO:0000259" key="2">
    <source>
        <dbReference type="Pfam" id="PF01757"/>
    </source>
</evidence>
<feature type="transmembrane region" description="Helical" evidence="1">
    <location>
        <begin position="87"/>
        <end position="109"/>
    </location>
</feature>
<feature type="domain" description="Acyltransferase 3" evidence="2">
    <location>
        <begin position="21"/>
        <end position="355"/>
    </location>
</feature>
<dbReference type="GO" id="GO:0016746">
    <property type="term" value="F:acyltransferase activity"/>
    <property type="evidence" value="ECO:0007669"/>
    <property type="project" value="UniProtKB-KW"/>
</dbReference>
<evidence type="ECO:0000313" key="5">
    <source>
        <dbReference type="Proteomes" id="UP001596098"/>
    </source>
</evidence>
<reference evidence="5" key="1">
    <citation type="journal article" date="2019" name="Int. J. Syst. Evol. Microbiol.">
        <title>The Global Catalogue of Microorganisms (GCM) 10K type strain sequencing project: providing services to taxonomists for standard genome sequencing and annotation.</title>
        <authorList>
            <consortium name="The Broad Institute Genomics Platform"/>
            <consortium name="The Broad Institute Genome Sequencing Center for Infectious Disease"/>
            <person name="Wu L."/>
            <person name="Ma J."/>
        </authorList>
    </citation>
    <scope>NUCLEOTIDE SEQUENCE [LARGE SCALE GENOMIC DNA]</scope>
    <source>
        <strain evidence="5">DFY28</strain>
    </source>
</reference>
<feature type="transmembrane region" description="Helical" evidence="1">
    <location>
        <begin position="158"/>
        <end position="176"/>
    </location>
</feature>
<keyword evidence="4" id="KW-0808">Transferase</keyword>
<keyword evidence="4" id="KW-0012">Acyltransferase</keyword>
<keyword evidence="1" id="KW-0472">Membrane</keyword>
<feature type="transmembrane region" description="Helical" evidence="1">
    <location>
        <begin position="270"/>
        <end position="290"/>
    </location>
</feature>
<dbReference type="Pfam" id="PF19040">
    <property type="entry name" value="SGNH"/>
    <property type="match status" value="1"/>
</dbReference>